<dbReference type="SUPFAM" id="SSF143865">
    <property type="entry name" value="CorA soluble domain-like"/>
    <property type="match status" value="1"/>
</dbReference>
<dbReference type="GO" id="GO:0000287">
    <property type="term" value="F:magnesium ion binding"/>
    <property type="evidence" value="ECO:0007669"/>
    <property type="project" value="TreeGrafter"/>
</dbReference>
<proteinExistence type="inferred from homology"/>
<evidence type="ECO:0000256" key="4">
    <source>
        <dbReference type="ARBA" id="ARBA00022475"/>
    </source>
</evidence>
<gene>
    <name evidence="13" type="ORF">LshimejAT787_0113020</name>
</gene>
<dbReference type="EMBL" id="BRPK01000001">
    <property type="protein sequence ID" value="GLB34418.1"/>
    <property type="molecule type" value="Genomic_DNA"/>
</dbReference>
<dbReference type="GO" id="GO:0015095">
    <property type="term" value="F:magnesium ion transmembrane transporter activity"/>
    <property type="evidence" value="ECO:0007669"/>
    <property type="project" value="TreeGrafter"/>
</dbReference>
<dbReference type="Gene3D" id="1.20.58.340">
    <property type="entry name" value="Magnesium transport protein CorA, transmembrane region"/>
    <property type="match status" value="2"/>
</dbReference>
<dbReference type="GO" id="GO:0005886">
    <property type="term" value="C:plasma membrane"/>
    <property type="evidence" value="ECO:0007669"/>
    <property type="project" value="UniProtKB-SubCell"/>
</dbReference>
<evidence type="ECO:0000256" key="10">
    <source>
        <dbReference type="ARBA" id="ARBA00023136"/>
    </source>
</evidence>
<feature type="transmembrane region" description="Helical" evidence="12">
    <location>
        <begin position="437"/>
        <end position="458"/>
    </location>
</feature>
<organism evidence="13 14">
    <name type="scientific">Lyophyllum shimeji</name>
    <name type="common">Hon-shimeji</name>
    <name type="synonym">Tricholoma shimeji</name>
    <dbReference type="NCBI Taxonomy" id="47721"/>
    <lineage>
        <taxon>Eukaryota</taxon>
        <taxon>Fungi</taxon>
        <taxon>Dikarya</taxon>
        <taxon>Basidiomycota</taxon>
        <taxon>Agaricomycotina</taxon>
        <taxon>Agaricomycetes</taxon>
        <taxon>Agaricomycetidae</taxon>
        <taxon>Agaricales</taxon>
        <taxon>Tricholomatineae</taxon>
        <taxon>Lyophyllaceae</taxon>
        <taxon>Lyophyllum</taxon>
    </lineage>
</organism>
<comment type="similarity">
    <text evidence="2">Belongs to the CorA metal ion transporter (MIT) (TC 1.A.35) family.</text>
</comment>
<keyword evidence="8 12" id="KW-1133">Transmembrane helix</keyword>
<dbReference type="InterPro" id="IPR045863">
    <property type="entry name" value="CorA_TM1_TM2"/>
</dbReference>
<dbReference type="PANTHER" id="PTHR46494">
    <property type="entry name" value="CORA FAMILY METAL ION TRANSPORTER (EUROFUNG)"/>
    <property type="match status" value="1"/>
</dbReference>
<evidence type="ECO:0000256" key="6">
    <source>
        <dbReference type="ARBA" id="ARBA00022692"/>
    </source>
</evidence>
<protein>
    <submittedName>
        <fullName evidence="13">Uncharacterized protein</fullName>
    </submittedName>
</protein>
<evidence type="ECO:0000313" key="14">
    <source>
        <dbReference type="Proteomes" id="UP001063166"/>
    </source>
</evidence>
<feature type="coiled-coil region" evidence="11">
    <location>
        <begin position="387"/>
        <end position="414"/>
    </location>
</feature>
<comment type="subcellular location">
    <subcellularLocation>
        <location evidence="1">Cell membrane</location>
        <topology evidence="1">Multi-pass membrane protein</topology>
    </subcellularLocation>
</comment>
<dbReference type="InterPro" id="IPR002523">
    <property type="entry name" value="MgTranspt_CorA/ZnTranspt_ZntB"/>
</dbReference>
<accession>A0A9P3UIH7</accession>
<feature type="transmembrane region" description="Helical" evidence="12">
    <location>
        <begin position="470"/>
        <end position="490"/>
    </location>
</feature>
<evidence type="ECO:0000256" key="1">
    <source>
        <dbReference type="ARBA" id="ARBA00004651"/>
    </source>
</evidence>
<evidence type="ECO:0000256" key="5">
    <source>
        <dbReference type="ARBA" id="ARBA00022519"/>
    </source>
</evidence>
<dbReference type="GO" id="GO:0015087">
    <property type="term" value="F:cobalt ion transmembrane transporter activity"/>
    <property type="evidence" value="ECO:0007669"/>
    <property type="project" value="TreeGrafter"/>
</dbReference>
<evidence type="ECO:0000313" key="13">
    <source>
        <dbReference type="EMBL" id="GLB34418.1"/>
    </source>
</evidence>
<keyword evidence="9" id="KW-0406">Ion transport</keyword>
<keyword evidence="11" id="KW-0175">Coiled coil</keyword>
<evidence type="ECO:0000256" key="3">
    <source>
        <dbReference type="ARBA" id="ARBA00022448"/>
    </source>
</evidence>
<evidence type="ECO:0000256" key="12">
    <source>
        <dbReference type="SAM" id="Phobius"/>
    </source>
</evidence>
<keyword evidence="10 12" id="KW-0472">Membrane</keyword>
<keyword evidence="3" id="KW-0813">Transport</keyword>
<evidence type="ECO:0000256" key="7">
    <source>
        <dbReference type="ARBA" id="ARBA00022833"/>
    </source>
</evidence>
<evidence type="ECO:0000256" key="11">
    <source>
        <dbReference type="SAM" id="Coils"/>
    </source>
</evidence>
<dbReference type="Proteomes" id="UP001063166">
    <property type="component" value="Unassembled WGS sequence"/>
</dbReference>
<keyword evidence="4" id="KW-1003">Cell membrane</keyword>
<sequence length="529" mass="60219">MLVPHLPFFQRKRSPGAWPWDDFRARQLPQEPAPLADQAEADAETTVREKASVRLLEGRRKNAAIAQDTVYQINVWVGGKLQALRTDYHAIYPGETLGKFLFVGNLTEPLLDELKAKYIMDPEYFQACTDMTVSQSIDKPSRETSTEDHIRFTLPFLRSSDKSSGTAWAGSAGDPFDQIDFDHLGIYFIRSELNSTIVTICSSFNTDTASSLCDIYHWVARTGEDIFRNDIKDPTFLIFPIAWYAVYAWSDALERLYSYLDTLESAILESPSVRLTQRFHAIRMHLLNYSTLLQDLRKAVDFVRSHPNPHNPLLFSGQASRAETGNLRFRDIDIHDAVFNIYDNASNFTFSDARLFNSTFNVVRTPEGDSERETHLRTDEQRYLKEQMMFELECKNLAAEIARLEESIASRNDRIRDVMNMVFSHVTITDSAAMKQIAWLTMFFIPATFVAGIFGMNVTGIGVGVTPLSSFIKTAVPFTVITIWILGALLPNTGAEKPLLQRLFWPLMFLVEGIRKLGPRRQRHAMTIV</sequence>
<dbReference type="InterPro" id="IPR045861">
    <property type="entry name" value="CorA_cytoplasmic_dom"/>
</dbReference>
<name>A0A9P3UIH7_LYOSH</name>
<keyword evidence="7" id="KW-0862">Zinc</keyword>
<dbReference type="OrthoDB" id="3231000at2759"/>
<dbReference type="GO" id="GO:0050897">
    <property type="term" value="F:cobalt ion binding"/>
    <property type="evidence" value="ECO:0007669"/>
    <property type="project" value="TreeGrafter"/>
</dbReference>
<evidence type="ECO:0000256" key="2">
    <source>
        <dbReference type="ARBA" id="ARBA00009765"/>
    </source>
</evidence>
<keyword evidence="5" id="KW-0997">Cell inner membrane</keyword>
<evidence type="ECO:0000256" key="8">
    <source>
        <dbReference type="ARBA" id="ARBA00022989"/>
    </source>
</evidence>
<keyword evidence="6 12" id="KW-0812">Transmembrane</keyword>
<comment type="caution">
    <text evidence="13">The sequence shown here is derived from an EMBL/GenBank/DDBJ whole genome shotgun (WGS) entry which is preliminary data.</text>
</comment>
<evidence type="ECO:0000256" key="9">
    <source>
        <dbReference type="ARBA" id="ARBA00023065"/>
    </source>
</evidence>
<reference evidence="13" key="1">
    <citation type="submission" date="2022-07" db="EMBL/GenBank/DDBJ databases">
        <title>The genome of Lyophyllum shimeji provides insight into the initial evolution of ectomycorrhizal fungal genome.</title>
        <authorList>
            <person name="Kobayashi Y."/>
            <person name="Shibata T."/>
            <person name="Hirakawa H."/>
            <person name="Shigenobu S."/>
            <person name="Nishiyama T."/>
            <person name="Yamada A."/>
            <person name="Hasebe M."/>
            <person name="Kawaguchi M."/>
        </authorList>
    </citation>
    <scope>NUCLEOTIDE SEQUENCE</scope>
    <source>
        <strain evidence="13">AT787</strain>
    </source>
</reference>
<dbReference type="SUPFAM" id="SSF144083">
    <property type="entry name" value="Magnesium transport protein CorA, transmembrane region"/>
    <property type="match status" value="1"/>
</dbReference>
<dbReference type="AlphaFoldDB" id="A0A9P3UIH7"/>
<dbReference type="Pfam" id="PF01544">
    <property type="entry name" value="CorA"/>
    <property type="match status" value="1"/>
</dbReference>
<keyword evidence="14" id="KW-1185">Reference proteome</keyword>
<dbReference type="PANTHER" id="PTHR46494:SF3">
    <property type="entry name" value="ZINC TRANSPORT PROTEIN ZNTB"/>
    <property type="match status" value="1"/>
</dbReference>